<dbReference type="InterPro" id="IPR043502">
    <property type="entry name" value="DNA/RNA_pol_sf"/>
</dbReference>
<keyword evidence="1" id="KW-0863">Zinc-finger</keyword>
<evidence type="ECO:0000259" key="4">
    <source>
        <dbReference type="PROSITE" id="PS50994"/>
    </source>
</evidence>
<dbReference type="Pfam" id="PF17921">
    <property type="entry name" value="Integrase_H2C2"/>
    <property type="match status" value="1"/>
</dbReference>
<name>A0A7J6P6K6_PEROL</name>
<accession>A0A7J6P6K6</accession>
<dbReference type="InterPro" id="IPR001878">
    <property type="entry name" value="Znf_CCHC"/>
</dbReference>
<protein>
    <submittedName>
        <fullName evidence="5">Uncharacterized protein</fullName>
    </submittedName>
</protein>
<dbReference type="InterPro" id="IPR012337">
    <property type="entry name" value="RNaseH-like_sf"/>
</dbReference>
<dbReference type="PANTHER" id="PTHR37984">
    <property type="entry name" value="PROTEIN CBG26694"/>
    <property type="match status" value="1"/>
</dbReference>
<feature type="compositionally biased region" description="Polar residues" evidence="2">
    <location>
        <begin position="252"/>
        <end position="288"/>
    </location>
</feature>
<reference evidence="5 6" key="1">
    <citation type="submission" date="2020-04" db="EMBL/GenBank/DDBJ databases">
        <title>Perkinsus olseni comparative genomics.</title>
        <authorList>
            <person name="Bogema D.R."/>
        </authorList>
    </citation>
    <scope>NUCLEOTIDE SEQUENCE [LARGE SCALE GENOMIC DNA]</scope>
    <source>
        <strain evidence="5">00978-12</strain>
    </source>
</reference>
<dbReference type="InterPro" id="IPR001584">
    <property type="entry name" value="Integrase_cat-core"/>
</dbReference>
<keyword evidence="1" id="KW-0479">Metal-binding</keyword>
<dbReference type="GO" id="GO:0008270">
    <property type="term" value="F:zinc ion binding"/>
    <property type="evidence" value="ECO:0007669"/>
    <property type="project" value="UniProtKB-KW"/>
</dbReference>
<feature type="region of interest" description="Disordered" evidence="2">
    <location>
        <begin position="249"/>
        <end position="288"/>
    </location>
</feature>
<feature type="domain" description="CCHC-type" evidence="3">
    <location>
        <begin position="14"/>
        <end position="28"/>
    </location>
</feature>
<gene>
    <name evidence="5" type="ORF">FOZ60_014885</name>
</gene>
<feature type="domain" description="Integrase catalytic" evidence="4">
    <location>
        <begin position="1020"/>
        <end position="1185"/>
    </location>
</feature>
<evidence type="ECO:0000259" key="3">
    <source>
        <dbReference type="PROSITE" id="PS50158"/>
    </source>
</evidence>
<dbReference type="InterPro" id="IPR050951">
    <property type="entry name" value="Retrovirus_Pol_polyprotein"/>
</dbReference>
<dbReference type="Proteomes" id="UP000541610">
    <property type="component" value="Unassembled WGS sequence"/>
</dbReference>
<dbReference type="OrthoDB" id="422540at2759"/>
<comment type="caution">
    <text evidence="5">The sequence shown here is derived from an EMBL/GenBank/DDBJ whole genome shotgun (WGS) entry which is preliminary data.</text>
</comment>
<proteinExistence type="predicted"/>
<dbReference type="SUPFAM" id="SSF53098">
    <property type="entry name" value="Ribonuclease H-like"/>
    <property type="match status" value="1"/>
</dbReference>
<dbReference type="GO" id="GO:0003676">
    <property type="term" value="F:nucleic acid binding"/>
    <property type="evidence" value="ECO:0007669"/>
    <property type="project" value="InterPro"/>
</dbReference>
<dbReference type="InterPro" id="IPR041588">
    <property type="entry name" value="Integrase_H2C2"/>
</dbReference>
<dbReference type="EMBL" id="JABANP010000072">
    <property type="protein sequence ID" value="KAF4691735.1"/>
    <property type="molecule type" value="Genomic_DNA"/>
</dbReference>
<keyword evidence="1" id="KW-0862">Zinc</keyword>
<evidence type="ECO:0000313" key="6">
    <source>
        <dbReference type="Proteomes" id="UP000541610"/>
    </source>
</evidence>
<organism evidence="5 6">
    <name type="scientific">Perkinsus olseni</name>
    <name type="common">Perkinsus atlanticus</name>
    <dbReference type="NCBI Taxonomy" id="32597"/>
    <lineage>
        <taxon>Eukaryota</taxon>
        <taxon>Sar</taxon>
        <taxon>Alveolata</taxon>
        <taxon>Perkinsozoa</taxon>
        <taxon>Perkinsea</taxon>
        <taxon>Perkinsida</taxon>
        <taxon>Perkinsidae</taxon>
        <taxon>Perkinsus</taxon>
    </lineage>
</organism>
<dbReference type="PROSITE" id="PS50158">
    <property type="entry name" value="ZF_CCHC"/>
    <property type="match status" value="1"/>
</dbReference>
<dbReference type="InterPro" id="IPR036397">
    <property type="entry name" value="RNaseH_sf"/>
</dbReference>
<dbReference type="Gene3D" id="3.30.420.10">
    <property type="entry name" value="Ribonuclease H-like superfamily/Ribonuclease H"/>
    <property type="match status" value="1"/>
</dbReference>
<dbReference type="GO" id="GO:0015074">
    <property type="term" value="P:DNA integration"/>
    <property type="evidence" value="ECO:0007669"/>
    <property type="project" value="InterPro"/>
</dbReference>
<sequence length="1314" mass="143461">MAAAAELGLPKDSCLRCGKPGHVAARCKASPDQIIRKDERCKGVVVWPTLCIAVTRASSTASGAHLRCGRLADSLHRCDSSKFHCKRCPPNLTNPSSNKNSDVQLVNNSAAYVSAANAQVNYSASDLFTTSSPDPTVTIRLGTGTTGPRCDTSCLVDTGANISLVDVSVVRYLLDNAVITTDAVSTLDRPLRQASSSKSPVETPLLFLQVDQCHPRVIIGRNMFGALGITFTSTKGISLNGTSPLITRRDTASQTDEATSNCLTPDSNSTEDSIPSTADSTTDSTIQGPLTPCAEPAVTSSDSLVIVPLLMSSRSSPLSRTAPPNGFAATSTPSAMLLSGPTALPSASALKWMLRSSTRSFALWKRKARFAESRTLTFPSSASPILIDKLDRADGKSQLRTVPISDTELSSRYRLVIDTRPLNSLQLSFDDSGNFIFVPGGEIPKDSKQRDEFSYKQHQRTATNLLKDVPSANLGFWGPSLTTLLDTTVNPKLAAEGIAATVLHVQDDILVSSYTVVDGEKALKVLSDVLVDHGFIINQQKSQPPARSTTFCGLLLHGRTYRPLPAKREITEATFNTAFNDFLNGKAPSKRRGRRRLKQTTEALRQNRLSWLRSWTGVFNFLSGHLLPNAISALQVLNQAIKHYQDDSTTTEFLETLTTAISDAFGLLLRAYLAGTLPCSLGNDGVGTLAVVDANHDSYGAIIFKVFEVPGDANEFASYSKAVFNCIPNLGEIFDLPEDRVAILPLRVCGERFSNVESSRSSTWRERAALLNVVHNNQCLLSGKVVAVTDNANVGKHWHSVETEFGIGSYLAKWQTYQRCVHLTTWAARGSLPAIADAIARSLEVPSTSTPTPSVCSCHADCRAAETTDVDHEQKHTFSSSFTPVSTLHGIFSAWRSRAASKPFPAHDDDIDALQWLANAQSECSEVQHLHDVNPKKFIINDCGVLTVKGRYVVPRAYARDVVTRVHTEHGHCGLKQTLSIVKEVFYVIGLSTVAAKVVSSCRCFFSRAVRSARLDGGSLRHRRDIMELIYVDIVGPLPPTRGADGGFRFILTWLDSTSGFVGGIPLRRATSYEICNALEQNVLDIYGRVKEIASDNGSSFGSSIFLSWCSSYSIRPWKIPVYCPWRNGQLERCHRSLKATLRCLCDSVQHKWDRYLSKALFRCNSRIIPGTDNISPFMLMFGESRTVLRRFMPSPTSSFSQSLSDVVRNIVEVRNRRLDAIFGDADNVKPTIDPVPQCNQHRRSASVQIGDSVLKWSPSTAQGPLGTHWSGPYTITHKPGRQTVILSDGSLQDCRNVRKWYGKAPPSSGNTLP</sequence>
<dbReference type="Gene3D" id="1.10.340.70">
    <property type="match status" value="1"/>
</dbReference>
<evidence type="ECO:0000256" key="1">
    <source>
        <dbReference type="PROSITE-ProRule" id="PRU00047"/>
    </source>
</evidence>
<dbReference type="PANTHER" id="PTHR37984:SF5">
    <property type="entry name" value="PROTEIN NYNRIN-LIKE"/>
    <property type="match status" value="1"/>
</dbReference>
<evidence type="ECO:0000256" key="2">
    <source>
        <dbReference type="SAM" id="MobiDB-lite"/>
    </source>
</evidence>
<dbReference type="SUPFAM" id="SSF56672">
    <property type="entry name" value="DNA/RNA polymerases"/>
    <property type="match status" value="1"/>
</dbReference>
<evidence type="ECO:0000313" key="5">
    <source>
        <dbReference type="EMBL" id="KAF4691735.1"/>
    </source>
</evidence>
<dbReference type="SMART" id="SM00343">
    <property type="entry name" value="ZnF_C2HC"/>
    <property type="match status" value="1"/>
</dbReference>
<dbReference type="PROSITE" id="PS50994">
    <property type="entry name" value="INTEGRASE"/>
    <property type="match status" value="1"/>
</dbReference>